<proteinExistence type="predicted"/>
<keyword evidence="1" id="KW-0812">Transmembrane</keyword>
<evidence type="ECO:0000313" key="2">
    <source>
        <dbReference type="EMBL" id="KAJ7035911.1"/>
    </source>
</evidence>
<keyword evidence="1" id="KW-0472">Membrane</keyword>
<organism evidence="2 3">
    <name type="scientific">Mycena alexandri</name>
    <dbReference type="NCBI Taxonomy" id="1745969"/>
    <lineage>
        <taxon>Eukaryota</taxon>
        <taxon>Fungi</taxon>
        <taxon>Dikarya</taxon>
        <taxon>Basidiomycota</taxon>
        <taxon>Agaricomycotina</taxon>
        <taxon>Agaricomycetes</taxon>
        <taxon>Agaricomycetidae</taxon>
        <taxon>Agaricales</taxon>
        <taxon>Marasmiineae</taxon>
        <taxon>Mycenaceae</taxon>
        <taxon>Mycena</taxon>
    </lineage>
</organism>
<evidence type="ECO:0000313" key="3">
    <source>
        <dbReference type="Proteomes" id="UP001218188"/>
    </source>
</evidence>
<gene>
    <name evidence="2" type="ORF">C8F04DRAFT_498720</name>
</gene>
<feature type="transmembrane region" description="Helical" evidence="1">
    <location>
        <begin position="20"/>
        <end position="42"/>
    </location>
</feature>
<protein>
    <submittedName>
        <fullName evidence="2">Uncharacterized protein</fullName>
    </submittedName>
</protein>
<dbReference type="Proteomes" id="UP001218188">
    <property type="component" value="Unassembled WGS sequence"/>
</dbReference>
<comment type="caution">
    <text evidence="2">The sequence shown here is derived from an EMBL/GenBank/DDBJ whole genome shotgun (WGS) entry which is preliminary data.</text>
</comment>
<reference evidence="2" key="1">
    <citation type="submission" date="2023-03" db="EMBL/GenBank/DDBJ databases">
        <title>Massive genome expansion in bonnet fungi (Mycena s.s.) driven by repeated elements and novel gene families across ecological guilds.</title>
        <authorList>
            <consortium name="Lawrence Berkeley National Laboratory"/>
            <person name="Harder C.B."/>
            <person name="Miyauchi S."/>
            <person name="Viragh M."/>
            <person name="Kuo A."/>
            <person name="Thoen E."/>
            <person name="Andreopoulos B."/>
            <person name="Lu D."/>
            <person name="Skrede I."/>
            <person name="Drula E."/>
            <person name="Henrissat B."/>
            <person name="Morin E."/>
            <person name="Kohler A."/>
            <person name="Barry K."/>
            <person name="LaButti K."/>
            <person name="Morin E."/>
            <person name="Salamov A."/>
            <person name="Lipzen A."/>
            <person name="Mereny Z."/>
            <person name="Hegedus B."/>
            <person name="Baldrian P."/>
            <person name="Stursova M."/>
            <person name="Weitz H."/>
            <person name="Taylor A."/>
            <person name="Grigoriev I.V."/>
            <person name="Nagy L.G."/>
            <person name="Martin F."/>
            <person name="Kauserud H."/>
        </authorList>
    </citation>
    <scope>NUCLEOTIDE SEQUENCE</scope>
    <source>
        <strain evidence="2">CBHHK200</strain>
    </source>
</reference>
<sequence length="153" mass="17635">MPVCDRELSPQFVSNCRSWTVHTTLGGVGLLGVIFVIIDLPFDFDKIGTKQISLGIYHERMEAGKYITGARSLWYAFRSVKWHEGNFNSGVGIVRFTHYGIHLFQENDRAVLYLPHEMQDEIERMFLLTAILQTEIHRQDVHMLSALYLGVTY</sequence>
<accession>A0AAD6SXL1</accession>
<name>A0AAD6SXL1_9AGAR</name>
<keyword evidence="1" id="KW-1133">Transmembrane helix</keyword>
<keyword evidence="3" id="KW-1185">Reference proteome</keyword>
<evidence type="ECO:0000256" key="1">
    <source>
        <dbReference type="SAM" id="Phobius"/>
    </source>
</evidence>
<dbReference type="AlphaFoldDB" id="A0AAD6SXL1"/>
<dbReference type="EMBL" id="JARJCM010000047">
    <property type="protein sequence ID" value="KAJ7035911.1"/>
    <property type="molecule type" value="Genomic_DNA"/>
</dbReference>